<gene>
    <name evidence="10" type="ORF">HII30_01660</name>
</gene>
<keyword evidence="4 8" id="KW-1003">Cell membrane</keyword>
<dbReference type="GO" id="GO:0005345">
    <property type="term" value="F:purine nucleobase transmembrane transporter activity"/>
    <property type="evidence" value="ECO:0007669"/>
    <property type="project" value="TreeGrafter"/>
</dbReference>
<feature type="transmembrane region" description="Helical" evidence="9">
    <location>
        <begin position="193"/>
        <end position="213"/>
    </location>
</feature>
<proteinExistence type="inferred from homology"/>
<evidence type="ECO:0000313" key="10">
    <source>
        <dbReference type="EMBL" id="NMO94493.1"/>
    </source>
</evidence>
<comment type="similarity">
    <text evidence="2 8">Belongs to the nucleobase:cation symporter-2 (NCS2) (TC 2.A.40) family. Azg-like subfamily.</text>
</comment>
<feature type="transmembrane region" description="Helical" evidence="9">
    <location>
        <begin position="131"/>
        <end position="150"/>
    </location>
</feature>
<dbReference type="Pfam" id="PF00860">
    <property type="entry name" value="Xan_ur_permease"/>
    <property type="match status" value="1"/>
</dbReference>
<feature type="transmembrane region" description="Helical" evidence="9">
    <location>
        <begin position="51"/>
        <end position="75"/>
    </location>
</feature>
<evidence type="ECO:0000256" key="7">
    <source>
        <dbReference type="ARBA" id="ARBA00023136"/>
    </source>
</evidence>
<keyword evidence="3 8" id="KW-0813">Transport</keyword>
<name>A0A848M3U0_PAELE</name>
<dbReference type="InterPro" id="IPR006043">
    <property type="entry name" value="NCS2"/>
</dbReference>
<dbReference type="PIRSF" id="PIRSF005353">
    <property type="entry name" value="PbuG"/>
    <property type="match status" value="1"/>
</dbReference>
<evidence type="ECO:0000256" key="8">
    <source>
        <dbReference type="PIRNR" id="PIRNR005353"/>
    </source>
</evidence>
<evidence type="ECO:0000313" key="11">
    <source>
        <dbReference type="Proteomes" id="UP000565468"/>
    </source>
</evidence>
<feature type="transmembrane region" description="Helical" evidence="9">
    <location>
        <begin position="377"/>
        <end position="406"/>
    </location>
</feature>
<protein>
    <submittedName>
        <fullName evidence="10">NCS2 family permease</fullName>
    </submittedName>
</protein>
<dbReference type="InterPro" id="IPR026033">
    <property type="entry name" value="Azg-like_bact_archaea"/>
</dbReference>
<keyword evidence="6 8" id="KW-1133">Transmembrane helix</keyword>
<comment type="subcellular location">
    <subcellularLocation>
        <location evidence="1 8">Cell membrane</location>
        <topology evidence="1 8">Multi-pass membrane protein</topology>
    </subcellularLocation>
</comment>
<evidence type="ECO:0000256" key="6">
    <source>
        <dbReference type="ARBA" id="ARBA00022989"/>
    </source>
</evidence>
<keyword evidence="11" id="KW-1185">Reference proteome</keyword>
<dbReference type="AlphaFoldDB" id="A0A848M3U0"/>
<evidence type="ECO:0000256" key="3">
    <source>
        <dbReference type="ARBA" id="ARBA00022448"/>
    </source>
</evidence>
<evidence type="ECO:0000256" key="2">
    <source>
        <dbReference type="ARBA" id="ARBA00005697"/>
    </source>
</evidence>
<feature type="transmembrane region" description="Helical" evidence="9">
    <location>
        <begin position="242"/>
        <end position="266"/>
    </location>
</feature>
<dbReference type="InterPro" id="IPR045018">
    <property type="entry name" value="Azg-like"/>
</dbReference>
<keyword evidence="5 8" id="KW-0812">Transmembrane</keyword>
<dbReference type="Proteomes" id="UP000565468">
    <property type="component" value="Unassembled WGS sequence"/>
</dbReference>
<feature type="transmembrane region" description="Helical" evidence="9">
    <location>
        <begin position="418"/>
        <end position="435"/>
    </location>
</feature>
<dbReference type="PANTHER" id="PTHR43337:SF1">
    <property type="entry name" value="XANTHINE_URACIL PERMEASE C887.17-RELATED"/>
    <property type="match status" value="1"/>
</dbReference>
<dbReference type="EMBL" id="JABBPN010000001">
    <property type="protein sequence ID" value="NMO94493.1"/>
    <property type="molecule type" value="Genomic_DNA"/>
</dbReference>
<reference evidence="10 11" key="1">
    <citation type="submission" date="2020-04" db="EMBL/GenBank/DDBJ databases">
        <title>Paenibacillus algicola sp. nov., a novel marine bacterium producing alginate lyase.</title>
        <authorList>
            <person name="Huang H."/>
        </authorList>
    </citation>
    <scope>NUCLEOTIDE SEQUENCE [LARGE SCALE GENOMIC DNA]</scope>
    <source>
        <strain evidence="10 11">L7-75</strain>
    </source>
</reference>
<evidence type="ECO:0000256" key="4">
    <source>
        <dbReference type="ARBA" id="ARBA00022475"/>
    </source>
</evidence>
<sequence>MLNNRFRLKERNTTMKTEILAGLTVFLTVAYIIIVNPMILKDAGVPFDQSFTATIAAAVIGTLFMAFFANYPVVIAPAMGLNAYFTYSVVGGHDIPYMVGFSAVFISGIIFLLISLTSLRTRLIQAIPDNLKHAIAAGIGLFIAFIGMRLSGIITDHETNLVTLGDFTEPGVALTLVGIAVTIALFALNVQGALFIGMLITGVFAWITGQLHFDQGVMSLPRLPEGILVYNPLTSIQDVVEYGLYSVVFSFLLVMLFDTTGAMLAILKQAGLLKNGRLERAGSAFAADSVGTIVGSMLGTSPTAATVESAAGVGAGGKTGIAGITVAVLFAAAAFFSPLIGSLSGVAAITAPSLIIVGCMMIRSVSEIQWNDFEEAFPAFLVIISMPLTSSIANGIALGFISYPVMKIARRKFKEVHPFVYIFALLFLVQLIFFAH</sequence>
<dbReference type="RefSeq" id="WP_169503267.1">
    <property type="nucleotide sequence ID" value="NZ_JABBPN010000001.1"/>
</dbReference>
<comment type="caution">
    <text evidence="10">The sequence shown here is derived from an EMBL/GenBank/DDBJ whole genome shotgun (WGS) entry which is preliminary data.</text>
</comment>
<evidence type="ECO:0000256" key="5">
    <source>
        <dbReference type="ARBA" id="ARBA00022692"/>
    </source>
</evidence>
<feature type="transmembrane region" description="Helical" evidence="9">
    <location>
        <begin position="319"/>
        <end position="336"/>
    </location>
</feature>
<accession>A0A848M3U0</accession>
<evidence type="ECO:0000256" key="9">
    <source>
        <dbReference type="SAM" id="Phobius"/>
    </source>
</evidence>
<feature type="transmembrane region" description="Helical" evidence="9">
    <location>
        <begin position="20"/>
        <end position="39"/>
    </location>
</feature>
<keyword evidence="7 8" id="KW-0472">Membrane</keyword>
<organism evidence="10 11">
    <name type="scientific">Paenibacillus lemnae</name>
    <dbReference type="NCBI Taxonomy" id="1330551"/>
    <lineage>
        <taxon>Bacteria</taxon>
        <taxon>Bacillati</taxon>
        <taxon>Bacillota</taxon>
        <taxon>Bacilli</taxon>
        <taxon>Bacillales</taxon>
        <taxon>Paenibacillaceae</taxon>
        <taxon>Paenibacillus</taxon>
    </lineage>
</organism>
<feature type="transmembrane region" description="Helical" evidence="9">
    <location>
        <begin position="343"/>
        <end position="365"/>
    </location>
</feature>
<dbReference type="PANTHER" id="PTHR43337">
    <property type="entry name" value="XANTHINE/URACIL PERMEASE C887.17-RELATED"/>
    <property type="match status" value="1"/>
</dbReference>
<evidence type="ECO:0000256" key="1">
    <source>
        <dbReference type="ARBA" id="ARBA00004651"/>
    </source>
</evidence>
<dbReference type="GO" id="GO:0005886">
    <property type="term" value="C:plasma membrane"/>
    <property type="evidence" value="ECO:0007669"/>
    <property type="project" value="UniProtKB-SubCell"/>
</dbReference>
<feature type="transmembrane region" description="Helical" evidence="9">
    <location>
        <begin position="278"/>
        <end position="299"/>
    </location>
</feature>
<feature type="transmembrane region" description="Helical" evidence="9">
    <location>
        <begin position="95"/>
        <end position="119"/>
    </location>
</feature>